<dbReference type="STRING" id="1198029.A0A1U7LRQ6"/>
<dbReference type="AlphaFoldDB" id="A0A1U7LRQ6"/>
<reference evidence="4 5" key="1">
    <citation type="submission" date="2016-04" db="EMBL/GenBank/DDBJ databases">
        <title>Evolutionary innovation and constraint leading to complex multicellularity in the Ascomycota.</title>
        <authorList>
            <person name="Cisse O."/>
            <person name="Nguyen A."/>
            <person name="Hewitt D.A."/>
            <person name="Jedd G."/>
            <person name="Stajich J.E."/>
        </authorList>
    </citation>
    <scope>NUCLEOTIDE SEQUENCE [LARGE SCALE GENOMIC DNA]</scope>
    <source>
        <strain evidence="4 5">DAH-3</strain>
    </source>
</reference>
<sequence length="602" mass="66652">QSISQSVNQSISQSVSQSINQSINQSTTNQPTNRTTNQPINQPTNQSTIMSTPSTKAARYHAALHLARCQSRYLDIPELARKLRKHAPASGSLASTATAEALLELAVAAAGISHFADPSSHLLSSSQIADIRENLAAAASPEPSLQEKQQLEIVTAKLELVIGNPREAQRKTQFLAAENIPSAPTDYPAILLLKGLAVNGMYIHAAFPVYKRVTETIDLNNDLFQETKNVLEVILYRHAILAKTLLTESIPALSCFKLYANFITATCPDDWRLTNRSNLYRQYFLFLSHAYSIDPQRINSDLVAITTVYQDLLYKTTVFPHAGHTNPLLLEFVHLLMENHKSRGSPKEDCPRILDARSQISPLIPVSLSCRGENFPLSHDHASSDDNLHSNGRLLYGPQFIRAIPANNLGDIDSDETFLETICTGVRLCAKFLQDGVEAVKYAEMAKEISVTLKISDTRLLALVCQAQGIAYAYEARNRPGLQLEAIKHLVNSQKLLSNQSIHYLLALQYAENRDVLDALHHIRISLQFSHTHIPSWHLLALLLSAQENFEDALDACEAAFSVAKVDQDELTVDQLGFDLETRVAILQVKITQIAIIEMSIG</sequence>
<comment type="function">
    <text evidence="1">Involved in endocytosis.</text>
</comment>
<dbReference type="InterPro" id="IPR051722">
    <property type="entry name" value="Endocytosis_PI4K-reg_protein"/>
</dbReference>
<feature type="non-terminal residue" evidence="4">
    <location>
        <position position="1"/>
    </location>
</feature>
<keyword evidence="5" id="KW-1185">Reference proteome</keyword>
<dbReference type="Gene3D" id="1.25.40.10">
    <property type="entry name" value="Tetratricopeptide repeat domain"/>
    <property type="match status" value="1"/>
</dbReference>
<dbReference type="PANTHER" id="PTHR23083:SF464">
    <property type="entry name" value="TETRATRICOPEPTIDE REPEAT DOMAIN 7, ISOFORM A"/>
    <property type="match status" value="1"/>
</dbReference>
<dbReference type="InterPro" id="IPR011990">
    <property type="entry name" value="TPR-like_helical_dom_sf"/>
</dbReference>
<evidence type="ECO:0000313" key="5">
    <source>
        <dbReference type="Proteomes" id="UP000186594"/>
    </source>
</evidence>
<feature type="non-terminal residue" evidence="4">
    <location>
        <position position="602"/>
    </location>
</feature>
<evidence type="ECO:0000256" key="1">
    <source>
        <dbReference type="ARBA" id="ARBA00002550"/>
    </source>
</evidence>
<protein>
    <submittedName>
        <fullName evidence="4">Putative cargo-transport protein ypp1</fullName>
    </submittedName>
</protein>
<comment type="caution">
    <text evidence="4">The sequence shown here is derived from an EMBL/GenBank/DDBJ whole genome shotgun (WGS) entry which is preliminary data.</text>
</comment>
<dbReference type="OrthoDB" id="29013at2759"/>
<evidence type="ECO:0000256" key="3">
    <source>
        <dbReference type="SAM" id="MobiDB-lite"/>
    </source>
</evidence>
<feature type="compositionally biased region" description="Low complexity" evidence="3">
    <location>
        <begin position="15"/>
        <end position="48"/>
    </location>
</feature>
<accession>A0A1U7LRQ6</accession>
<organism evidence="4 5">
    <name type="scientific">Neolecta irregularis (strain DAH-3)</name>
    <dbReference type="NCBI Taxonomy" id="1198029"/>
    <lineage>
        <taxon>Eukaryota</taxon>
        <taxon>Fungi</taxon>
        <taxon>Dikarya</taxon>
        <taxon>Ascomycota</taxon>
        <taxon>Taphrinomycotina</taxon>
        <taxon>Neolectales</taxon>
        <taxon>Neolectaceae</taxon>
        <taxon>Neolecta</taxon>
    </lineage>
</organism>
<dbReference type="EMBL" id="LXFE01000441">
    <property type="protein sequence ID" value="OLL25309.1"/>
    <property type="molecule type" value="Genomic_DNA"/>
</dbReference>
<dbReference type="PANTHER" id="PTHR23083">
    <property type="entry name" value="TETRATRICOPEPTIDE REPEAT PROTEIN, TPR"/>
    <property type="match status" value="1"/>
</dbReference>
<dbReference type="SUPFAM" id="SSF48452">
    <property type="entry name" value="TPR-like"/>
    <property type="match status" value="1"/>
</dbReference>
<comment type="similarity">
    <text evidence="2">Belongs to the YPP1 family.</text>
</comment>
<proteinExistence type="inferred from homology"/>
<evidence type="ECO:0000256" key="2">
    <source>
        <dbReference type="ARBA" id="ARBA00038251"/>
    </source>
</evidence>
<dbReference type="Proteomes" id="UP000186594">
    <property type="component" value="Unassembled WGS sequence"/>
</dbReference>
<gene>
    <name evidence="4" type="ORF">NEOLI_005246</name>
</gene>
<name>A0A1U7LRQ6_NEOID</name>
<evidence type="ECO:0000313" key="4">
    <source>
        <dbReference type="EMBL" id="OLL25309.1"/>
    </source>
</evidence>
<feature type="region of interest" description="Disordered" evidence="3">
    <location>
        <begin position="15"/>
        <end position="54"/>
    </location>
</feature>